<evidence type="ECO:0000313" key="2">
    <source>
        <dbReference type="EMBL" id="BAY58269.1"/>
    </source>
</evidence>
<dbReference type="AlphaFoldDB" id="A0A1Z4JND5"/>
<dbReference type="NCBIfam" id="TIGR01901">
    <property type="entry name" value="adhes_NPXG"/>
    <property type="match status" value="1"/>
</dbReference>
<sequence>MLFISEFLTCLSSASPRSCLVIALGGLYPLAFASTAQRSFAQVIPDRTLPQNSLVTDTLVTGGTKSGTNLFHSFQDFSVKGSILFVPDPDIRNIITRVTGNQRSLIDGILAVNGRANFFLINPNGITFGQNAQLGINGSFFASTAQSVKFSDGSEFSAKSPQAPLLTISAPIGLQFGTRPASIEQTGSQLLVPPGQTLALLGGDVLVNGGSLIANSGKISLKTVDRPEYVSLSEPSNLRLGNLEISHQAQLDASGLGGGRIEIDAGNVVLSNARIVSLTVGDQNGQGISIRSNQFRLQDGAQIAAITTGSGKGGNIDISATESFRLRGIDSALYQRDVASLIQTGVLDLNSPTIAITNSTFGQGQAGNISIAANQIQFENGIGIGGTTLQAGQVGAVNLQAKDVSIASGSVVTSAFRGSTGAAGNINIQADLLTVREGAAITTSTFGRGNSGKIDLNVKDTITLADTPKGSVIQTAIGSNAFGDNQAQAGNISIKTGRLLVSDGAGISAGSGGASGTVLISPTGGKAGDLEISATELIDVSGISEVLANGTQTSSYLSTDTGTSSQSGNLFIQTPILRVRDGANISVGSLGFGQAGTLTINATRIEVSGRKGDLPSRIQASTGKLSFSSIINPKATSDAGDLNLNVRELSIRDGATVTVENIGSGKAGNLNINADRIFVNNGSSIDARTGTAGGGNVNLRSQLILLRRGSNIQTDANLSNGGNITINTGLLLAVPTEDSNITATAQGGRGGNINIAAQGIFGLQQSRSLTFNSDITASSRIGLDGTVTLTTFGTEPNVSTDLPGTQIISSDQISQTCTRLAKTGQFVITARGGLEPPVSEVVQSTPIWMDERASTHSLSLQKSMPEMIEATGWVKRADGEIMLVSESTHRQILASCLLPSRAAHGS</sequence>
<name>A0A1Z4JND5_LEPBY</name>
<proteinExistence type="predicted"/>
<accession>A0A1Z4JND5</accession>
<keyword evidence="3" id="KW-1185">Reference proteome</keyword>
<protein>
    <submittedName>
        <fullName evidence="2">Filamentous hemagglutinin family outer membrane protein</fullName>
    </submittedName>
</protein>
<dbReference type="InterPro" id="IPR011050">
    <property type="entry name" value="Pectin_lyase_fold/virulence"/>
</dbReference>
<dbReference type="SUPFAM" id="SSF51126">
    <property type="entry name" value="Pectin lyase-like"/>
    <property type="match status" value="3"/>
</dbReference>
<gene>
    <name evidence="2" type="ORF">NIES2135_51420</name>
</gene>
<dbReference type="Gene3D" id="2.160.20.10">
    <property type="entry name" value="Single-stranded right-handed beta-helix, Pectin lyase-like"/>
    <property type="match status" value="3"/>
</dbReference>
<feature type="domain" description="Filamentous haemagglutinin FhaB/tRNA nuclease CdiA-like TPS" evidence="1">
    <location>
        <begin position="46"/>
        <end position="151"/>
    </location>
</feature>
<dbReference type="InterPro" id="IPR008638">
    <property type="entry name" value="FhaB/CdiA-like_TPS"/>
</dbReference>
<dbReference type="EMBL" id="AP018203">
    <property type="protein sequence ID" value="BAY58269.1"/>
    <property type="molecule type" value="Genomic_DNA"/>
</dbReference>
<organism evidence="2 3">
    <name type="scientific">Leptolyngbya boryana NIES-2135</name>
    <dbReference type="NCBI Taxonomy" id="1973484"/>
    <lineage>
        <taxon>Bacteria</taxon>
        <taxon>Bacillati</taxon>
        <taxon>Cyanobacteriota</taxon>
        <taxon>Cyanophyceae</taxon>
        <taxon>Leptolyngbyales</taxon>
        <taxon>Leptolyngbyaceae</taxon>
        <taxon>Leptolyngbya group</taxon>
        <taxon>Leptolyngbya</taxon>
    </lineage>
</organism>
<dbReference type="SMART" id="SM00912">
    <property type="entry name" value="Haemagg_act"/>
    <property type="match status" value="1"/>
</dbReference>
<dbReference type="Pfam" id="PF05860">
    <property type="entry name" value="TPS"/>
    <property type="match status" value="1"/>
</dbReference>
<dbReference type="InterPro" id="IPR012334">
    <property type="entry name" value="Pectin_lyas_fold"/>
</dbReference>
<reference evidence="2 3" key="1">
    <citation type="submission" date="2017-06" db="EMBL/GenBank/DDBJ databases">
        <title>Genome sequencing of cyanobaciteial culture collection at National Institute for Environmental Studies (NIES).</title>
        <authorList>
            <person name="Hirose Y."/>
            <person name="Shimura Y."/>
            <person name="Fujisawa T."/>
            <person name="Nakamura Y."/>
            <person name="Kawachi M."/>
        </authorList>
    </citation>
    <scope>NUCLEOTIDE SEQUENCE [LARGE SCALE GENOMIC DNA]</scope>
    <source>
        <strain evidence="2 3">NIES-2135</strain>
    </source>
</reference>
<evidence type="ECO:0000259" key="1">
    <source>
        <dbReference type="SMART" id="SM00912"/>
    </source>
</evidence>
<evidence type="ECO:0000313" key="3">
    <source>
        <dbReference type="Proteomes" id="UP000217895"/>
    </source>
</evidence>
<dbReference type="Proteomes" id="UP000217895">
    <property type="component" value="Chromosome"/>
</dbReference>